<accession>A0AAE3UFU2</accession>
<dbReference type="Gene3D" id="3.55.50.30">
    <property type="match status" value="1"/>
</dbReference>
<keyword evidence="1" id="KW-0812">Transmembrane</keyword>
<keyword evidence="1" id="KW-0472">Membrane</keyword>
<dbReference type="Pfam" id="PF04773">
    <property type="entry name" value="FecR"/>
    <property type="match status" value="1"/>
</dbReference>
<feature type="transmembrane region" description="Helical" evidence="1">
    <location>
        <begin position="97"/>
        <end position="117"/>
    </location>
</feature>
<dbReference type="InterPro" id="IPR012373">
    <property type="entry name" value="Ferrdict_sens_TM"/>
</dbReference>
<feature type="domain" description="FecR protein" evidence="2">
    <location>
        <begin position="154"/>
        <end position="239"/>
    </location>
</feature>
<sequence length="369" mass="42652">MKDYKFYKEEDFIEDEDFRSWVYFTTPETESFWQEWINLNPEQQETITTARQWLLDIRGEQLPLPEKYVHTKVTQLLGAIEQRSEPDSKPVRQIGRAWWIAAASAIFLIGVSVWLYLYESGNRQQPILGTLFDAIHTFDRQEERVVINTEKRPKVIILSDSSRVTLYPDSRLVYRTLFDEKKREVKLSGEAFFEITKDPNKPFLVYANEVVTKVLGTSFHIKAHESDKLVIVSVHTGKVSVFQNTTTPINLPEGKTTALLLRPNQQATFFRKEARLIRTLIDKPMILDSLVLPPNFTFKHTPIAKVFSTLEKAYHVTIVYDKDKMATCTLTARLSDESLYQKLDWICAGTNSTYQIVDGQIVVQSQGCQ</sequence>
<keyword evidence="1" id="KW-1133">Transmembrane helix</keyword>
<dbReference type="Proteomes" id="UP001232063">
    <property type="component" value="Unassembled WGS sequence"/>
</dbReference>
<evidence type="ECO:0000259" key="2">
    <source>
        <dbReference type="Pfam" id="PF04773"/>
    </source>
</evidence>
<proteinExistence type="predicted"/>
<gene>
    <name evidence="4" type="ORF">QNI22_23525</name>
</gene>
<protein>
    <submittedName>
        <fullName evidence="4">FecR family protein</fullName>
    </submittedName>
</protein>
<dbReference type="InterPro" id="IPR032508">
    <property type="entry name" value="FecR_C"/>
</dbReference>
<dbReference type="AlphaFoldDB" id="A0AAE3UFU2"/>
<evidence type="ECO:0000256" key="1">
    <source>
        <dbReference type="SAM" id="Phobius"/>
    </source>
</evidence>
<dbReference type="PANTHER" id="PTHR30273">
    <property type="entry name" value="PERIPLASMIC SIGNAL SENSOR AND SIGMA FACTOR ACTIVATOR FECR-RELATED"/>
    <property type="match status" value="1"/>
</dbReference>
<organism evidence="4 5">
    <name type="scientific">Xanthocytophaga agilis</name>
    <dbReference type="NCBI Taxonomy" id="3048010"/>
    <lineage>
        <taxon>Bacteria</taxon>
        <taxon>Pseudomonadati</taxon>
        <taxon>Bacteroidota</taxon>
        <taxon>Cytophagia</taxon>
        <taxon>Cytophagales</taxon>
        <taxon>Rhodocytophagaceae</taxon>
        <taxon>Xanthocytophaga</taxon>
    </lineage>
</organism>
<evidence type="ECO:0000313" key="5">
    <source>
        <dbReference type="Proteomes" id="UP001232063"/>
    </source>
</evidence>
<evidence type="ECO:0000313" key="4">
    <source>
        <dbReference type="EMBL" id="MDJ1503655.1"/>
    </source>
</evidence>
<dbReference type="InterPro" id="IPR006860">
    <property type="entry name" value="FecR"/>
</dbReference>
<dbReference type="RefSeq" id="WP_314514271.1">
    <property type="nucleotide sequence ID" value="NZ_JASJOU010000009.1"/>
</dbReference>
<keyword evidence="5" id="KW-1185">Reference proteome</keyword>
<dbReference type="GO" id="GO:0016989">
    <property type="term" value="F:sigma factor antagonist activity"/>
    <property type="evidence" value="ECO:0007669"/>
    <property type="project" value="TreeGrafter"/>
</dbReference>
<evidence type="ECO:0000259" key="3">
    <source>
        <dbReference type="Pfam" id="PF16344"/>
    </source>
</evidence>
<dbReference type="PANTHER" id="PTHR30273:SF2">
    <property type="entry name" value="PROTEIN FECR"/>
    <property type="match status" value="1"/>
</dbReference>
<comment type="caution">
    <text evidence="4">The sequence shown here is derived from an EMBL/GenBank/DDBJ whole genome shotgun (WGS) entry which is preliminary data.</text>
</comment>
<dbReference type="PIRSF" id="PIRSF018266">
    <property type="entry name" value="FecR"/>
    <property type="match status" value="1"/>
</dbReference>
<reference evidence="4" key="1">
    <citation type="submission" date="2023-05" db="EMBL/GenBank/DDBJ databases">
        <authorList>
            <person name="Zhang X."/>
        </authorList>
    </citation>
    <scope>NUCLEOTIDE SEQUENCE</scope>
    <source>
        <strain evidence="4">BD1B2-1</strain>
    </source>
</reference>
<name>A0AAE3UFU2_9BACT</name>
<dbReference type="Pfam" id="PF16344">
    <property type="entry name" value="FecR_C"/>
    <property type="match status" value="1"/>
</dbReference>
<feature type="domain" description="Protein FecR C-terminal" evidence="3">
    <location>
        <begin position="296"/>
        <end position="363"/>
    </location>
</feature>
<dbReference type="EMBL" id="JASJOU010000009">
    <property type="protein sequence ID" value="MDJ1503655.1"/>
    <property type="molecule type" value="Genomic_DNA"/>
</dbReference>
<dbReference type="Gene3D" id="2.60.120.1440">
    <property type="match status" value="1"/>
</dbReference>